<dbReference type="AlphaFoldDB" id="A0A1T5ND12"/>
<evidence type="ECO:0000256" key="2">
    <source>
        <dbReference type="ARBA" id="ARBA00022670"/>
    </source>
</evidence>
<organism evidence="7 8">
    <name type="scientific">Chitinophaga ginsengisegetis</name>
    <dbReference type="NCBI Taxonomy" id="393003"/>
    <lineage>
        <taxon>Bacteria</taxon>
        <taxon>Pseudomonadati</taxon>
        <taxon>Bacteroidota</taxon>
        <taxon>Chitinophagia</taxon>
        <taxon>Chitinophagales</taxon>
        <taxon>Chitinophagaceae</taxon>
        <taxon>Chitinophaga</taxon>
    </lineage>
</organism>
<dbReference type="SUPFAM" id="SSF52743">
    <property type="entry name" value="Subtilisin-like"/>
    <property type="match status" value="1"/>
</dbReference>
<keyword evidence="2" id="KW-0645">Protease</keyword>
<dbReference type="EMBL" id="FUZZ01000001">
    <property type="protein sequence ID" value="SKC98153.1"/>
    <property type="molecule type" value="Genomic_DNA"/>
</dbReference>
<dbReference type="PANTHER" id="PTHR43806">
    <property type="entry name" value="PEPTIDASE S8"/>
    <property type="match status" value="1"/>
</dbReference>
<evidence type="ECO:0000313" key="7">
    <source>
        <dbReference type="EMBL" id="SKC98153.1"/>
    </source>
</evidence>
<dbReference type="GO" id="GO:0006508">
    <property type="term" value="P:proteolysis"/>
    <property type="evidence" value="ECO:0007669"/>
    <property type="project" value="UniProtKB-KW"/>
</dbReference>
<dbReference type="Gene3D" id="3.40.50.200">
    <property type="entry name" value="Peptidase S8/S53 domain"/>
    <property type="match status" value="1"/>
</dbReference>
<dbReference type="GO" id="GO:0004252">
    <property type="term" value="F:serine-type endopeptidase activity"/>
    <property type="evidence" value="ECO:0007669"/>
    <property type="project" value="InterPro"/>
</dbReference>
<dbReference type="RefSeq" id="WP_079468402.1">
    <property type="nucleotide sequence ID" value="NZ_FUZZ01000001.1"/>
</dbReference>
<dbReference type="InterPro" id="IPR036852">
    <property type="entry name" value="Peptidase_S8/S53_dom_sf"/>
</dbReference>
<evidence type="ECO:0000256" key="5">
    <source>
        <dbReference type="SAM" id="Phobius"/>
    </source>
</evidence>
<keyword evidence="5" id="KW-0812">Transmembrane</keyword>
<protein>
    <submittedName>
        <fullName evidence="7">Subtilase family protein</fullName>
    </submittedName>
</protein>
<keyword evidence="5" id="KW-0472">Membrane</keyword>
<comment type="similarity">
    <text evidence="1">Belongs to the peptidase S8 family.</text>
</comment>
<evidence type="ECO:0000256" key="3">
    <source>
        <dbReference type="ARBA" id="ARBA00022801"/>
    </source>
</evidence>
<keyword evidence="5" id="KW-1133">Transmembrane helix</keyword>
<evidence type="ECO:0000259" key="6">
    <source>
        <dbReference type="Pfam" id="PF00082"/>
    </source>
</evidence>
<dbReference type="PROSITE" id="PS00136">
    <property type="entry name" value="SUBTILASE_ASP"/>
    <property type="match status" value="1"/>
</dbReference>
<dbReference type="PRINTS" id="PR00723">
    <property type="entry name" value="SUBTILISIN"/>
</dbReference>
<sequence length="479" mass="53120">MKPRKFNPLLWLLILCIIIIIILLVRYCGPRAKGPVSRIPGVDSPYRAPRYHDNQLVLFFRRPPTAEQRISIKKNMKDYGIDTGKITINRCDNCGDHQVELWNAPKIETYVHAEPVKGGATSNPGSKGVGEDSLAYYTQNYIISAPPEVNPATPYNRLETKLAFPPPFRHKNDTVRVAILDTGIDPNLLSNQQYFWKNPDEQSNNTDDDKNCLADDINGWNFVDSTNQTADDSRDGHGTRVALFIINEFQRDNTNALQLMILKTHNANAEGDLFNIICAICYAADKHANIINASWGYYSQYNLPSPYEPLDSVITKMLADKGILFVTAAGNRMADADDSAMHVGIKPADLRNLDVHHFYPACLGAGDNNILVVTTTNDTAVSATQNYSARFVDLGVRADETEDGFLKFKVPFVLSQPQYVSGSSFATAIATGKIAALCKTALFAPGLKEQHFITDLGTDVIVSDKLAGQVNKGRYIRHH</sequence>
<keyword evidence="8" id="KW-1185">Reference proteome</keyword>
<keyword evidence="4" id="KW-0720">Serine protease</keyword>
<accession>A0A1T5ND12</accession>
<feature type="transmembrane region" description="Helical" evidence="5">
    <location>
        <begin position="9"/>
        <end position="27"/>
    </location>
</feature>
<keyword evidence="3" id="KW-0378">Hydrolase</keyword>
<dbReference type="Proteomes" id="UP000190166">
    <property type="component" value="Unassembled WGS sequence"/>
</dbReference>
<evidence type="ECO:0000256" key="4">
    <source>
        <dbReference type="ARBA" id="ARBA00022825"/>
    </source>
</evidence>
<evidence type="ECO:0000313" key="8">
    <source>
        <dbReference type="Proteomes" id="UP000190166"/>
    </source>
</evidence>
<dbReference type="InterPro" id="IPR015500">
    <property type="entry name" value="Peptidase_S8_subtilisin-rel"/>
</dbReference>
<feature type="domain" description="Peptidase S8/S53" evidence="6">
    <location>
        <begin position="174"/>
        <end position="438"/>
    </location>
</feature>
<gene>
    <name evidence="7" type="ORF">SAMN05660461_1113</name>
</gene>
<dbReference type="InterPro" id="IPR050131">
    <property type="entry name" value="Peptidase_S8_subtilisin-like"/>
</dbReference>
<evidence type="ECO:0000256" key="1">
    <source>
        <dbReference type="ARBA" id="ARBA00011073"/>
    </source>
</evidence>
<proteinExistence type="inferred from homology"/>
<dbReference type="STRING" id="393003.SAMN05660461_1113"/>
<dbReference type="PANTHER" id="PTHR43806:SF11">
    <property type="entry name" value="CEREVISIN-RELATED"/>
    <property type="match status" value="1"/>
</dbReference>
<name>A0A1T5ND12_9BACT</name>
<dbReference type="Pfam" id="PF00082">
    <property type="entry name" value="Peptidase_S8"/>
    <property type="match status" value="1"/>
</dbReference>
<dbReference type="InterPro" id="IPR023827">
    <property type="entry name" value="Peptidase_S8_Asp-AS"/>
</dbReference>
<dbReference type="InterPro" id="IPR000209">
    <property type="entry name" value="Peptidase_S8/S53_dom"/>
</dbReference>
<reference evidence="7 8" key="1">
    <citation type="submission" date="2017-02" db="EMBL/GenBank/DDBJ databases">
        <authorList>
            <person name="Peterson S.W."/>
        </authorList>
    </citation>
    <scope>NUCLEOTIDE SEQUENCE [LARGE SCALE GENOMIC DNA]</scope>
    <source>
        <strain evidence="7 8">DSM 18108</strain>
    </source>
</reference>